<reference evidence="1 2" key="1">
    <citation type="journal article" date="2013" name="Genome Announc.">
        <title>Genome Sequence of Sporolactobacillus laevolacticus DSM442, an Efficient Polymer-Grade D-Lactate Producer from Agricultural Waste Cottonseed as a Nitrogen Source.</title>
        <authorList>
            <person name="Wang H."/>
            <person name="Wang L."/>
            <person name="Ju J."/>
            <person name="Yu B."/>
            <person name="Ma Y."/>
        </authorList>
    </citation>
    <scope>NUCLEOTIDE SEQUENCE [LARGE SCALE GENOMIC DNA]</scope>
    <source>
        <strain evidence="1 2">DSM 442</strain>
    </source>
</reference>
<evidence type="ECO:0000313" key="1">
    <source>
        <dbReference type="EMBL" id="EST11105.1"/>
    </source>
</evidence>
<dbReference type="OrthoDB" id="1641671at2"/>
<protein>
    <submittedName>
        <fullName evidence="1">Portal protein</fullName>
    </submittedName>
</protein>
<proteinExistence type="predicted"/>
<dbReference type="RefSeq" id="WP_023510778.1">
    <property type="nucleotide sequence ID" value="NZ_AWTC01000013.1"/>
</dbReference>
<evidence type="ECO:0000313" key="2">
    <source>
        <dbReference type="Proteomes" id="UP000018296"/>
    </source>
</evidence>
<dbReference type="Proteomes" id="UP000018296">
    <property type="component" value="Unassembled WGS sequence"/>
</dbReference>
<comment type="caution">
    <text evidence="1">The sequence shown here is derived from an EMBL/GenBank/DDBJ whole genome shotgun (WGS) entry which is preliminary data.</text>
</comment>
<name>V6IVF6_9BACL</name>
<keyword evidence="2" id="KW-1185">Reference proteome</keyword>
<dbReference type="InterPro" id="IPR006432">
    <property type="entry name" value="Phage_portal_A118-type"/>
</dbReference>
<dbReference type="InterPro" id="IPR021145">
    <property type="entry name" value="Portal_protein_SPP1_Gp6-like"/>
</dbReference>
<dbReference type="Pfam" id="PF05133">
    <property type="entry name" value="SPP1_portal"/>
    <property type="match status" value="1"/>
</dbReference>
<dbReference type="AlphaFoldDB" id="V6IVF6"/>
<dbReference type="EMBL" id="AWTC01000013">
    <property type="protein sequence ID" value="EST11105.1"/>
    <property type="molecule type" value="Genomic_DNA"/>
</dbReference>
<dbReference type="PATRIC" id="fig|1395513.3.peg.2574"/>
<dbReference type="PIRSF" id="PIRSF011911">
    <property type="entry name" value="A118_put_portal"/>
    <property type="match status" value="1"/>
</dbReference>
<dbReference type="NCBIfam" id="TIGR01542">
    <property type="entry name" value="A118_put_portal"/>
    <property type="match status" value="1"/>
</dbReference>
<accession>V6IVF6</accession>
<sequence length="528" mass="59731">MFAKIGAAIKGVLARMGLLATINNVTQFAAVIESQWMYDRILDWRSLYRGYLGKYDGIPYHETSYIDAVGKRHHRKRASLKMPKKSAERMASLVFNEKCQINIGSINGQPDENGDIHATPEIKQFSANVMDVLDDNHFHKLFQRYLEYMFAMGGMVAKPYVDNGKIKISWVTAQNFLPVGSNNDDITAGVFMDMTRKGDKYYTHLEWHTWDGDTYHIRNELYQSMSPDDLGVKVPLSLLYENMEDDIPIQGLTRPLFVYFKPNIANNFETSSPLGISIFGNALDTLKTLDIAFDSYQREFSLGKRRIIVPASAIRAIYDPKTGEVHRYFDTDDEVYQAVATGDMEADQIKDMAVALRVDDHVKAINSLLDLLSMQQGFSPGTFTFDGQQVKTATEVVSENSETFRTKNSHETLIEQGIKDLIDCIAQLADLYDIFTNPGDDNYEVTVDFDDSIAEDRTQNANFYITLVAAELMPKVEAIQRIFDITEDQANEWMSKIKAESAQQQPPIMSAIMGKAEYGIENADAQSR</sequence>
<dbReference type="STRING" id="1395513.P343_12685"/>
<organism evidence="1 2">
    <name type="scientific">Sporolactobacillus laevolacticus DSM 442</name>
    <dbReference type="NCBI Taxonomy" id="1395513"/>
    <lineage>
        <taxon>Bacteria</taxon>
        <taxon>Bacillati</taxon>
        <taxon>Bacillota</taxon>
        <taxon>Bacilli</taxon>
        <taxon>Bacillales</taxon>
        <taxon>Sporolactobacillaceae</taxon>
        <taxon>Sporolactobacillus</taxon>
    </lineage>
</organism>
<dbReference type="eggNOG" id="ENOG502Z88Q">
    <property type="taxonomic scope" value="Bacteria"/>
</dbReference>
<gene>
    <name evidence="1" type="ORF">P343_12685</name>
</gene>